<dbReference type="EMBL" id="JBHSXS010000001">
    <property type="protein sequence ID" value="MFC6878149.1"/>
    <property type="molecule type" value="Genomic_DNA"/>
</dbReference>
<gene>
    <name evidence="3" type="ORF">ACFQKB_00060</name>
</gene>
<proteinExistence type="predicted"/>
<dbReference type="Proteomes" id="UP001596380">
    <property type="component" value="Unassembled WGS sequence"/>
</dbReference>
<keyword evidence="4" id="KW-1185">Reference proteome</keyword>
<evidence type="ECO:0000313" key="4">
    <source>
        <dbReference type="Proteomes" id="UP001596380"/>
    </source>
</evidence>
<feature type="region of interest" description="Disordered" evidence="1">
    <location>
        <begin position="119"/>
        <end position="140"/>
    </location>
</feature>
<reference evidence="4" key="1">
    <citation type="journal article" date="2019" name="Int. J. Syst. Evol. Microbiol.">
        <title>The Global Catalogue of Microorganisms (GCM) 10K type strain sequencing project: providing services to taxonomists for standard genome sequencing and annotation.</title>
        <authorList>
            <consortium name="The Broad Institute Genomics Platform"/>
            <consortium name="The Broad Institute Genome Sequencing Center for Infectious Disease"/>
            <person name="Wu L."/>
            <person name="Ma J."/>
        </authorList>
    </citation>
    <scope>NUCLEOTIDE SEQUENCE [LARGE SCALE GENOMIC DNA]</scope>
    <source>
        <strain evidence="4">JCM 3369</strain>
    </source>
</reference>
<keyword evidence="2" id="KW-0472">Membrane</keyword>
<dbReference type="RefSeq" id="WP_378062960.1">
    <property type="nucleotide sequence ID" value="NZ_JBHSXS010000001.1"/>
</dbReference>
<accession>A0ABW2C982</accession>
<evidence type="ECO:0000313" key="3">
    <source>
        <dbReference type="EMBL" id="MFC6878149.1"/>
    </source>
</evidence>
<keyword evidence="2" id="KW-1133">Transmembrane helix</keyword>
<evidence type="ECO:0000256" key="1">
    <source>
        <dbReference type="SAM" id="MobiDB-lite"/>
    </source>
</evidence>
<organism evidence="3 4">
    <name type="scientific">Actinomadura yumaensis</name>
    <dbReference type="NCBI Taxonomy" id="111807"/>
    <lineage>
        <taxon>Bacteria</taxon>
        <taxon>Bacillati</taxon>
        <taxon>Actinomycetota</taxon>
        <taxon>Actinomycetes</taxon>
        <taxon>Streptosporangiales</taxon>
        <taxon>Thermomonosporaceae</taxon>
        <taxon>Actinomadura</taxon>
    </lineage>
</organism>
<feature type="region of interest" description="Disordered" evidence="1">
    <location>
        <begin position="42"/>
        <end position="71"/>
    </location>
</feature>
<dbReference type="InterPro" id="IPR046151">
    <property type="entry name" value="DUF6153"/>
</dbReference>
<keyword evidence="2" id="KW-0812">Transmembrane</keyword>
<feature type="transmembrane region" description="Helical" evidence="2">
    <location>
        <begin position="91"/>
        <end position="111"/>
    </location>
</feature>
<sequence length="150" mass="15239">MNGRGVSRGALLALLGLGLLAGLFLMHGVTATPSPLHVSEPVLTTPSSGSPAPPHHAAMPEHATARMDDPPARGFRMGGPAGMGMDMAGCIAGAVCFALLTLAALALAALAGRALDPPSPLAGTSSVRLRRRGPPRARPPSVYRLSVLRL</sequence>
<feature type="compositionally biased region" description="Low complexity" evidence="1">
    <location>
        <begin position="44"/>
        <end position="62"/>
    </location>
</feature>
<evidence type="ECO:0000256" key="2">
    <source>
        <dbReference type="SAM" id="Phobius"/>
    </source>
</evidence>
<dbReference type="Pfam" id="PF19650">
    <property type="entry name" value="DUF6153"/>
    <property type="match status" value="1"/>
</dbReference>
<protein>
    <submittedName>
        <fullName evidence="3">DUF6153 family protein</fullName>
    </submittedName>
</protein>
<name>A0ABW2C982_9ACTN</name>
<comment type="caution">
    <text evidence="3">The sequence shown here is derived from an EMBL/GenBank/DDBJ whole genome shotgun (WGS) entry which is preliminary data.</text>
</comment>